<dbReference type="Proteomes" id="UP000710385">
    <property type="component" value="Unassembled WGS sequence"/>
</dbReference>
<protein>
    <submittedName>
        <fullName evidence="2">Uncharacterized protein</fullName>
    </submittedName>
</protein>
<gene>
    <name evidence="2" type="ORF">HS096_00445</name>
</gene>
<accession>A0A928Y5U7</accession>
<dbReference type="AlphaFoldDB" id="A0A928Y5U7"/>
<keyword evidence="1" id="KW-0472">Membrane</keyword>
<feature type="transmembrane region" description="Helical" evidence="1">
    <location>
        <begin position="26"/>
        <end position="46"/>
    </location>
</feature>
<reference evidence="2" key="1">
    <citation type="submission" date="2020-05" db="EMBL/GenBank/DDBJ databases">
        <title>High-Quality Genomes of Partial-Nitritation/Anammox System by Hierarchical Clustering Based Hybrid Assembly.</title>
        <authorList>
            <person name="Liu L."/>
            <person name="Wang Y."/>
            <person name="Che Y."/>
            <person name="Chen Y."/>
            <person name="Xia Y."/>
            <person name="Luo R."/>
            <person name="Cheng S.H."/>
            <person name="Zheng C."/>
            <person name="Zhang T."/>
        </authorList>
    </citation>
    <scope>NUCLEOTIDE SEQUENCE</scope>
    <source>
        <strain evidence="2">H1_PAT1</strain>
    </source>
</reference>
<proteinExistence type="predicted"/>
<keyword evidence="1" id="KW-1133">Transmembrane helix</keyword>
<evidence type="ECO:0000256" key="1">
    <source>
        <dbReference type="SAM" id="Phobius"/>
    </source>
</evidence>
<comment type="caution">
    <text evidence="2">The sequence shown here is derived from an EMBL/GenBank/DDBJ whole genome shotgun (WGS) entry which is preliminary data.</text>
</comment>
<sequence length="50" mass="5357">MFVLCAITIAANVVLLLTRTGSFGIIHAGGSLFACVGLYITGRAMFRRRP</sequence>
<evidence type="ECO:0000313" key="2">
    <source>
        <dbReference type="EMBL" id="MBE7524857.1"/>
    </source>
</evidence>
<dbReference type="EMBL" id="JABTTY010000001">
    <property type="protein sequence ID" value="MBE7524857.1"/>
    <property type="molecule type" value="Genomic_DNA"/>
</dbReference>
<evidence type="ECO:0000313" key="3">
    <source>
        <dbReference type="Proteomes" id="UP000710385"/>
    </source>
</evidence>
<keyword evidence="1" id="KW-0812">Transmembrane</keyword>
<name>A0A928Y5U7_UNCKA</name>
<organism evidence="2 3">
    <name type="scientific">candidate division WWE3 bacterium</name>
    <dbReference type="NCBI Taxonomy" id="2053526"/>
    <lineage>
        <taxon>Bacteria</taxon>
        <taxon>Katanobacteria</taxon>
    </lineage>
</organism>